<dbReference type="EMBL" id="NJGD01000002">
    <property type="protein sequence ID" value="PJR16402.1"/>
    <property type="molecule type" value="Genomic_DNA"/>
</dbReference>
<sequence length="83" mass="8695">MSISPSNIGDKEAAPMPNGDIAARVKAAREAVGYSIEDLAVTCGLAVVEINDIENGTEFSPAKLKRVAGALQVPLSHFLPTEM</sequence>
<proteinExistence type="predicted"/>
<dbReference type="InterPro" id="IPR010982">
    <property type="entry name" value="Lambda_DNA-bd_dom_sf"/>
</dbReference>
<dbReference type="SUPFAM" id="SSF47413">
    <property type="entry name" value="lambda repressor-like DNA-binding domains"/>
    <property type="match status" value="1"/>
</dbReference>
<gene>
    <name evidence="1" type="ORF">CEJ86_06370</name>
</gene>
<dbReference type="Proteomes" id="UP000231987">
    <property type="component" value="Unassembled WGS sequence"/>
</dbReference>
<dbReference type="PROSITE" id="PS50943">
    <property type="entry name" value="HTH_CROC1"/>
    <property type="match status" value="1"/>
</dbReference>
<dbReference type="Pfam" id="PF01381">
    <property type="entry name" value="HTH_3"/>
    <property type="match status" value="1"/>
</dbReference>
<name>A0A2J0Z7B5_RHIML</name>
<dbReference type="InterPro" id="IPR001387">
    <property type="entry name" value="Cro/C1-type_HTH"/>
</dbReference>
<protein>
    <submittedName>
        <fullName evidence="1">Transcriptional regulator</fullName>
    </submittedName>
</protein>
<accession>A0A2J0Z7B5</accession>
<organism evidence="1 2">
    <name type="scientific">Rhizobium meliloti</name>
    <name type="common">Ensifer meliloti</name>
    <name type="synonym">Sinorhizobium meliloti</name>
    <dbReference type="NCBI Taxonomy" id="382"/>
    <lineage>
        <taxon>Bacteria</taxon>
        <taxon>Pseudomonadati</taxon>
        <taxon>Pseudomonadota</taxon>
        <taxon>Alphaproteobacteria</taxon>
        <taxon>Hyphomicrobiales</taxon>
        <taxon>Rhizobiaceae</taxon>
        <taxon>Sinorhizobium/Ensifer group</taxon>
        <taxon>Sinorhizobium</taxon>
    </lineage>
</organism>
<dbReference type="SMART" id="SM00530">
    <property type="entry name" value="HTH_XRE"/>
    <property type="match status" value="1"/>
</dbReference>
<evidence type="ECO:0000313" key="2">
    <source>
        <dbReference type="Proteomes" id="UP000231987"/>
    </source>
</evidence>
<dbReference type="RefSeq" id="WP_018097005.1">
    <property type="nucleotide sequence ID" value="NZ_CP141213.1"/>
</dbReference>
<dbReference type="Gene3D" id="1.10.260.40">
    <property type="entry name" value="lambda repressor-like DNA-binding domains"/>
    <property type="match status" value="1"/>
</dbReference>
<evidence type="ECO:0000313" key="1">
    <source>
        <dbReference type="EMBL" id="PJR16402.1"/>
    </source>
</evidence>
<dbReference type="CDD" id="cd00093">
    <property type="entry name" value="HTH_XRE"/>
    <property type="match status" value="1"/>
</dbReference>
<dbReference type="AlphaFoldDB" id="A0A2J0Z7B5"/>
<dbReference type="GO" id="GO:0003677">
    <property type="term" value="F:DNA binding"/>
    <property type="evidence" value="ECO:0007669"/>
    <property type="project" value="InterPro"/>
</dbReference>
<reference evidence="1 2" key="1">
    <citation type="submission" date="2017-06" db="EMBL/GenBank/DDBJ databases">
        <title>Ensifer strains isolated from leguminous trees and herbs display diverse denitrification phenotypes with some acting as strong N2O sinks.</title>
        <authorList>
            <person name="Woliy K."/>
            <person name="Mania D."/>
            <person name="Bakken L.R."/>
            <person name="Frostegard A."/>
        </authorList>
    </citation>
    <scope>NUCLEOTIDE SEQUENCE [LARGE SCALE GENOMIC DNA]</scope>
    <source>
        <strain evidence="1 2">AC50a</strain>
    </source>
</reference>
<comment type="caution">
    <text evidence="1">The sequence shown here is derived from an EMBL/GenBank/DDBJ whole genome shotgun (WGS) entry which is preliminary data.</text>
</comment>